<feature type="DNA-binding region" description="H-T-H motif" evidence="4">
    <location>
        <begin position="41"/>
        <end position="60"/>
    </location>
</feature>
<dbReference type="Pfam" id="PF00440">
    <property type="entry name" value="TetR_N"/>
    <property type="match status" value="1"/>
</dbReference>
<dbReference type="RefSeq" id="WP_345732830.1">
    <property type="nucleotide sequence ID" value="NZ_BAAAYN010000055.1"/>
</dbReference>
<feature type="domain" description="HTH tetR-type" evidence="5">
    <location>
        <begin position="18"/>
        <end position="78"/>
    </location>
</feature>
<evidence type="ECO:0000256" key="4">
    <source>
        <dbReference type="PROSITE-ProRule" id="PRU00335"/>
    </source>
</evidence>
<accession>A0ABP6TAW3</accession>
<gene>
    <name evidence="6" type="ORF">GCM10020369_72670</name>
</gene>
<dbReference type="Proteomes" id="UP001501676">
    <property type="component" value="Unassembled WGS sequence"/>
</dbReference>
<reference evidence="7" key="1">
    <citation type="journal article" date="2019" name="Int. J. Syst. Evol. Microbiol.">
        <title>The Global Catalogue of Microorganisms (GCM) 10K type strain sequencing project: providing services to taxonomists for standard genome sequencing and annotation.</title>
        <authorList>
            <consortium name="The Broad Institute Genomics Platform"/>
            <consortium name="The Broad Institute Genome Sequencing Center for Infectious Disease"/>
            <person name="Wu L."/>
            <person name="Ma J."/>
        </authorList>
    </citation>
    <scope>NUCLEOTIDE SEQUENCE [LARGE SCALE GENOMIC DNA]</scope>
    <source>
        <strain evidence="7">JCM 9458</strain>
    </source>
</reference>
<keyword evidence="7" id="KW-1185">Reference proteome</keyword>
<dbReference type="PROSITE" id="PS50977">
    <property type="entry name" value="HTH_TETR_2"/>
    <property type="match status" value="1"/>
</dbReference>
<dbReference type="PANTHER" id="PTHR30055">
    <property type="entry name" value="HTH-TYPE TRANSCRIPTIONAL REGULATOR RUTR"/>
    <property type="match status" value="1"/>
</dbReference>
<dbReference type="Gene3D" id="1.10.357.10">
    <property type="entry name" value="Tetracycline Repressor, domain 2"/>
    <property type="match status" value="1"/>
</dbReference>
<dbReference type="SUPFAM" id="SSF48498">
    <property type="entry name" value="Tetracyclin repressor-like, C-terminal domain"/>
    <property type="match status" value="1"/>
</dbReference>
<dbReference type="InterPro" id="IPR004111">
    <property type="entry name" value="Repressor_TetR_C"/>
</dbReference>
<dbReference type="InterPro" id="IPR009057">
    <property type="entry name" value="Homeodomain-like_sf"/>
</dbReference>
<comment type="caution">
    <text evidence="6">The sequence shown here is derived from an EMBL/GenBank/DDBJ whole genome shotgun (WGS) entry which is preliminary data.</text>
</comment>
<evidence type="ECO:0000256" key="3">
    <source>
        <dbReference type="ARBA" id="ARBA00023163"/>
    </source>
</evidence>
<evidence type="ECO:0000256" key="1">
    <source>
        <dbReference type="ARBA" id="ARBA00023015"/>
    </source>
</evidence>
<evidence type="ECO:0000313" key="6">
    <source>
        <dbReference type="EMBL" id="GAA3396338.1"/>
    </source>
</evidence>
<organism evidence="6 7">
    <name type="scientific">Cryptosporangium minutisporangium</name>
    <dbReference type="NCBI Taxonomy" id="113569"/>
    <lineage>
        <taxon>Bacteria</taxon>
        <taxon>Bacillati</taxon>
        <taxon>Actinomycetota</taxon>
        <taxon>Actinomycetes</taxon>
        <taxon>Cryptosporangiales</taxon>
        <taxon>Cryptosporangiaceae</taxon>
        <taxon>Cryptosporangium</taxon>
    </lineage>
</organism>
<dbReference type="InterPro" id="IPR001647">
    <property type="entry name" value="HTH_TetR"/>
</dbReference>
<dbReference type="Pfam" id="PF02909">
    <property type="entry name" value="TetR_C_1"/>
    <property type="match status" value="1"/>
</dbReference>
<dbReference type="InterPro" id="IPR050109">
    <property type="entry name" value="HTH-type_TetR-like_transc_reg"/>
</dbReference>
<keyword evidence="1" id="KW-0805">Transcription regulation</keyword>
<evidence type="ECO:0000256" key="2">
    <source>
        <dbReference type="ARBA" id="ARBA00023125"/>
    </source>
</evidence>
<dbReference type="SUPFAM" id="SSF46689">
    <property type="entry name" value="Homeodomain-like"/>
    <property type="match status" value="1"/>
</dbReference>
<proteinExistence type="predicted"/>
<evidence type="ECO:0000259" key="5">
    <source>
        <dbReference type="PROSITE" id="PS50977"/>
    </source>
</evidence>
<protein>
    <submittedName>
        <fullName evidence="6">TetR/AcrR family transcriptional regulator C-terminal domain-containing protein</fullName>
    </submittedName>
</protein>
<dbReference type="EMBL" id="BAAAYN010000055">
    <property type="protein sequence ID" value="GAA3396338.1"/>
    <property type="molecule type" value="Genomic_DNA"/>
</dbReference>
<name>A0ABP6TAW3_9ACTN</name>
<dbReference type="InterPro" id="IPR036271">
    <property type="entry name" value="Tet_transcr_reg_TetR-rel_C_sf"/>
</dbReference>
<keyword evidence="3" id="KW-0804">Transcription</keyword>
<keyword evidence="2 4" id="KW-0238">DNA-binding</keyword>
<sequence length="222" mass="24247">MSPRRVPVSRRDRPAKPPLSRDGLVAVALGIMREEGLERVTMRRLASELDTGPASLYVYVRNTAELHGALLDELIAERSPAGGAGSWRDQLIDVLCTYTELLFAYPSLARSVLILRPSGPHYLRLIDTVLGLLHTGGVPPRQAAWGVDILLQHATATAAEQGSRDQAAEADGEYEDLAIAVAEAKSDTYPNLIRVRDELLSGTGEERMRWAFGTLIDGLRAH</sequence>
<dbReference type="PANTHER" id="PTHR30055:SF151">
    <property type="entry name" value="TRANSCRIPTIONAL REGULATORY PROTEIN"/>
    <property type="match status" value="1"/>
</dbReference>
<evidence type="ECO:0000313" key="7">
    <source>
        <dbReference type="Proteomes" id="UP001501676"/>
    </source>
</evidence>